<evidence type="ECO:0000313" key="2">
    <source>
        <dbReference type="Proteomes" id="UP000828251"/>
    </source>
</evidence>
<gene>
    <name evidence="1" type="ORF">J1N35_017387</name>
</gene>
<name>A0A9D4A636_9ROSI</name>
<reference evidence="1 2" key="1">
    <citation type="journal article" date="2021" name="Plant Biotechnol. J.">
        <title>Multi-omics assisted identification of the key and species-specific regulatory components of drought-tolerant mechanisms in Gossypium stocksii.</title>
        <authorList>
            <person name="Yu D."/>
            <person name="Ke L."/>
            <person name="Zhang D."/>
            <person name="Wu Y."/>
            <person name="Sun Y."/>
            <person name="Mei J."/>
            <person name="Sun J."/>
            <person name="Sun Y."/>
        </authorList>
    </citation>
    <scope>NUCLEOTIDE SEQUENCE [LARGE SCALE GENOMIC DNA]</scope>
    <source>
        <strain evidence="2">cv. E1</strain>
        <tissue evidence="1">Leaf</tissue>
    </source>
</reference>
<proteinExistence type="predicted"/>
<evidence type="ECO:0000313" key="1">
    <source>
        <dbReference type="EMBL" id="KAH1090130.1"/>
    </source>
</evidence>
<comment type="caution">
    <text evidence="1">The sequence shown here is derived from an EMBL/GenBank/DDBJ whole genome shotgun (WGS) entry which is preliminary data.</text>
</comment>
<accession>A0A9D4A636</accession>
<dbReference type="OrthoDB" id="1413014at2759"/>
<dbReference type="Gene3D" id="3.40.1690.20">
    <property type="match status" value="1"/>
</dbReference>
<keyword evidence="2" id="KW-1185">Reference proteome</keyword>
<protein>
    <submittedName>
        <fullName evidence="1">Uncharacterized protein</fullName>
    </submittedName>
</protein>
<dbReference type="Proteomes" id="UP000828251">
    <property type="component" value="Unassembled WGS sequence"/>
</dbReference>
<organism evidence="1 2">
    <name type="scientific">Gossypium stocksii</name>
    <dbReference type="NCBI Taxonomy" id="47602"/>
    <lineage>
        <taxon>Eukaryota</taxon>
        <taxon>Viridiplantae</taxon>
        <taxon>Streptophyta</taxon>
        <taxon>Embryophyta</taxon>
        <taxon>Tracheophyta</taxon>
        <taxon>Spermatophyta</taxon>
        <taxon>Magnoliopsida</taxon>
        <taxon>eudicotyledons</taxon>
        <taxon>Gunneridae</taxon>
        <taxon>Pentapetalae</taxon>
        <taxon>rosids</taxon>
        <taxon>malvids</taxon>
        <taxon>Malvales</taxon>
        <taxon>Malvaceae</taxon>
        <taxon>Malvoideae</taxon>
        <taxon>Gossypium</taxon>
    </lineage>
</organism>
<sequence>MHFTRQSRVRAVKGIALAEAGKKLVLNARLSILDSVLGNPRIRRLFSSGGPKKRRSVESFEEKLEEFQEALGIDPHNYVPVTYGPFGLWGEECKVDLKVVLGDGVVVEYLILERRRSQKWTRMRRTRSFLMMLLAVMRQNKKLWSLCIS</sequence>
<dbReference type="EMBL" id="JAIQCV010000006">
    <property type="protein sequence ID" value="KAH1090130.1"/>
    <property type="molecule type" value="Genomic_DNA"/>
</dbReference>
<dbReference type="AlphaFoldDB" id="A0A9D4A636"/>